<dbReference type="Proteomes" id="UP000199581">
    <property type="component" value="Unassembled WGS sequence"/>
</dbReference>
<feature type="transmembrane region" description="Helical" evidence="1">
    <location>
        <begin position="62"/>
        <end position="85"/>
    </location>
</feature>
<evidence type="ECO:0000256" key="1">
    <source>
        <dbReference type="SAM" id="Phobius"/>
    </source>
</evidence>
<dbReference type="AlphaFoldDB" id="A0A8G2C203"/>
<keyword evidence="1" id="KW-0472">Membrane</keyword>
<keyword evidence="1" id="KW-0812">Transmembrane</keyword>
<feature type="transmembrane region" description="Helical" evidence="1">
    <location>
        <begin position="125"/>
        <end position="146"/>
    </location>
</feature>
<feature type="transmembrane region" description="Helical" evidence="1">
    <location>
        <begin position="314"/>
        <end position="337"/>
    </location>
</feature>
<dbReference type="GO" id="GO:0008961">
    <property type="term" value="F:phosphatidylglycerol-prolipoprotein diacylglyceryl transferase activity"/>
    <property type="evidence" value="ECO:0007669"/>
    <property type="project" value="InterPro"/>
</dbReference>
<name>A0A8G2C203_DESNO</name>
<gene>
    <name evidence="2" type="ORF">SAMN05421830_103300</name>
</gene>
<evidence type="ECO:0000313" key="2">
    <source>
        <dbReference type="EMBL" id="SFL56577.1"/>
    </source>
</evidence>
<sequence length="355" mass="37491">MTGGVNRADGENMEYLLIVCFGAALFAFIFLSGRVLPSERWQMMASVPLFKNPDGMWQALNLTWYGGFSALAYTLATAVAVVLLGSVGMGILGLVLMVAGMLGLCIPAAKIVARLVEGKPNTLSVGGAAFVGIVVAPFVASGVVWLTGSGAVLPALAALAIAYAVGEGVGRLACLSFGCCYGRPVDTLAEPWKGIFSRWNVVFHGGTKKAAYAHDLCGRRLVPVQLMTAYLYCAAACLGMIFFAAGSFSMAMIAPLVVTQVWRVLSEFFRADYRGEQKISAYQIMAGAGVLYGLVPALLLTAHGAAVNFGQGLAALWNVPVLLLLQGVFLVVFLYTGRSSVTGSQIRFFVKEGEI</sequence>
<accession>A0A8G2C203</accession>
<reference evidence="2 3" key="1">
    <citation type="submission" date="2016-10" db="EMBL/GenBank/DDBJ databases">
        <authorList>
            <person name="Varghese N."/>
            <person name="Submissions S."/>
        </authorList>
    </citation>
    <scope>NUCLEOTIDE SEQUENCE [LARGE SCALE GENOMIC DNA]</scope>
    <source>
        <strain evidence="2 3">DSM 1741</strain>
    </source>
</reference>
<protein>
    <submittedName>
        <fullName evidence="2">Prolipoprotein diacylglyceryl transferase</fullName>
    </submittedName>
</protein>
<keyword evidence="2" id="KW-0449">Lipoprotein</keyword>
<evidence type="ECO:0000313" key="3">
    <source>
        <dbReference type="Proteomes" id="UP000199581"/>
    </source>
</evidence>
<dbReference type="GO" id="GO:0042158">
    <property type="term" value="P:lipoprotein biosynthetic process"/>
    <property type="evidence" value="ECO:0007669"/>
    <property type="project" value="InterPro"/>
</dbReference>
<feature type="transmembrane region" description="Helical" evidence="1">
    <location>
        <begin position="15"/>
        <end position="36"/>
    </location>
</feature>
<dbReference type="OrthoDB" id="5386948at2"/>
<comment type="caution">
    <text evidence="2">The sequence shown here is derived from an EMBL/GenBank/DDBJ whole genome shotgun (WGS) entry which is preliminary data.</text>
</comment>
<dbReference type="InterPro" id="IPR001640">
    <property type="entry name" value="Lgt"/>
</dbReference>
<keyword evidence="3" id="KW-1185">Reference proteome</keyword>
<feature type="transmembrane region" description="Helical" evidence="1">
    <location>
        <begin position="91"/>
        <end position="113"/>
    </location>
</feature>
<dbReference type="Pfam" id="PF01790">
    <property type="entry name" value="LGT"/>
    <property type="match status" value="1"/>
</dbReference>
<feature type="transmembrane region" description="Helical" evidence="1">
    <location>
        <begin position="279"/>
        <end position="302"/>
    </location>
</feature>
<organism evidence="2 3">
    <name type="scientific">Desulfomicrobium norvegicum (strain DSM 1741 / NCIMB 8310)</name>
    <name type="common">Desulfovibrio baculatus (strain Norway 4)</name>
    <name type="synonym">Desulfovibrio desulfuricans (strain Norway 4)</name>
    <dbReference type="NCBI Taxonomy" id="52561"/>
    <lineage>
        <taxon>Bacteria</taxon>
        <taxon>Pseudomonadati</taxon>
        <taxon>Thermodesulfobacteriota</taxon>
        <taxon>Desulfovibrionia</taxon>
        <taxon>Desulfovibrionales</taxon>
        <taxon>Desulfomicrobiaceae</taxon>
        <taxon>Desulfomicrobium</taxon>
    </lineage>
</organism>
<dbReference type="EMBL" id="FOTO01000003">
    <property type="protein sequence ID" value="SFL56577.1"/>
    <property type="molecule type" value="Genomic_DNA"/>
</dbReference>
<keyword evidence="2" id="KW-0808">Transferase</keyword>
<keyword evidence="1" id="KW-1133">Transmembrane helix</keyword>
<proteinExistence type="predicted"/>
<dbReference type="GO" id="GO:0005886">
    <property type="term" value="C:plasma membrane"/>
    <property type="evidence" value="ECO:0007669"/>
    <property type="project" value="InterPro"/>
</dbReference>
<feature type="transmembrane region" description="Helical" evidence="1">
    <location>
        <begin position="229"/>
        <end position="258"/>
    </location>
</feature>